<sequence length="194" mass="21512">MTAKKMTGRFIACLTAALLGLASCGKAEVPKAAVVEEDDTLGGYVGVLNYTDVPIGVVYVNGQWAGGMVANAGGTSWAGSASVPKQWDPNFKMKIEWSDDELYEKDKKALYTKEVPVEKYPPQGGAYFYVAFYPNHEVKLYLTRGLPGFKGDPYGLEDPTDACLKRKAPKERETCYAAEYREEYRLLQDRKGRN</sequence>
<dbReference type="InterPro" id="IPR021733">
    <property type="entry name" value="DUF3304"/>
</dbReference>
<accession>A0A375DX95</accession>
<gene>
    <name evidence="2" type="ORF">CBM2613_A20011</name>
</gene>
<protein>
    <submittedName>
        <fullName evidence="2">Hypothethical protein</fullName>
    </submittedName>
</protein>
<evidence type="ECO:0000313" key="2">
    <source>
        <dbReference type="EMBL" id="SOZ54967.1"/>
    </source>
</evidence>
<dbReference type="RefSeq" id="WP_116330208.1">
    <property type="nucleotide sequence ID" value="NZ_LT992559.1"/>
</dbReference>
<feature type="chain" id="PRO_5016821243" evidence="1">
    <location>
        <begin position="28"/>
        <end position="194"/>
    </location>
</feature>
<dbReference type="Proteomes" id="UP000256952">
    <property type="component" value="Chromosome CBM2613_a"/>
</dbReference>
<organism evidence="2">
    <name type="scientific">Cupriavidus taiwanensis</name>
    <dbReference type="NCBI Taxonomy" id="164546"/>
    <lineage>
        <taxon>Bacteria</taxon>
        <taxon>Pseudomonadati</taxon>
        <taxon>Pseudomonadota</taxon>
        <taxon>Betaproteobacteria</taxon>
        <taxon>Burkholderiales</taxon>
        <taxon>Burkholderiaceae</taxon>
        <taxon>Cupriavidus</taxon>
    </lineage>
</organism>
<dbReference type="Pfam" id="PF11745">
    <property type="entry name" value="DUF3304"/>
    <property type="match status" value="1"/>
</dbReference>
<feature type="signal peptide" evidence="1">
    <location>
        <begin position="1"/>
        <end position="27"/>
    </location>
</feature>
<dbReference type="EMBL" id="OFTH01000012">
    <property type="protein sequence ID" value="SOZ54967.1"/>
    <property type="molecule type" value="Genomic_DNA"/>
</dbReference>
<reference evidence="2" key="1">
    <citation type="submission" date="2018-01" db="EMBL/GenBank/DDBJ databases">
        <authorList>
            <person name="Clerissi C."/>
        </authorList>
    </citation>
    <scope>NUCLEOTIDE SEQUENCE</scope>
    <source>
        <strain evidence="2">Cupriavidus taiwanensis STM 8556</strain>
    </source>
</reference>
<dbReference type="PROSITE" id="PS51257">
    <property type="entry name" value="PROKAR_LIPOPROTEIN"/>
    <property type="match status" value="1"/>
</dbReference>
<name>A0A375DX95_9BURK</name>
<comment type="caution">
    <text evidence="2">The sequence shown here is derived from an EMBL/GenBank/DDBJ whole genome shotgun (WGS) entry which is preliminary data.</text>
</comment>
<evidence type="ECO:0000256" key="1">
    <source>
        <dbReference type="SAM" id="SignalP"/>
    </source>
</evidence>
<keyword evidence="1" id="KW-0732">Signal</keyword>
<proteinExistence type="predicted"/>
<dbReference type="AlphaFoldDB" id="A0A375DX95"/>